<name>A0AAV3U297_9ALTE</name>
<dbReference type="InterPro" id="IPR009956">
    <property type="entry name" value="Post-segregation_anti-tox_CcdA"/>
</dbReference>
<keyword evidence="3" id="KW-1185">Reference proteome</keyword>
<reference evidence="3" key="1">
    <citation type="journal article" date="2019" name="Int. J. Syst. Evol. Microbiol.">
        <title>The Global Catalogue of Microorganisms (GCM) 10K type strain sequencing project: providing services to taxonomists for standard genome sequencing and annotation.</title>
        <authorList>
            <consortium name="The Broad Institute Genomics Platform"/>
            <consortium name="The Broad Institute Genome Sequencing Center for Infectious Disease"/>
            <person name="Wu L."/>
            <person name="Ma J."/>
        </authorList>
    </citation>
    <scope>NUCLEOTIDE SEQUENCE [LARGE SCALE GENOMIC DNA]</scope>
    <source>
        <strain evidence="3">JCM 19134</strain>
    </source>
</reference>
<dbReference type="EMBL" id="BAABLX010000014">
    <property type="protein sequence ID" value="GAA4941964.1"/>
    <property type="molecule type" value="Genomic_DNA"/>
</dbReference>
<evidence type="ECO:0000256" key="1">
    <source>
        <dbReference type="ARBA" id="ARBA00022649"/>
    </source>
</evidence>
<dbReference type="AlphaFoldDB" id="A0AAV3U297"/>
<dbReference type="Pfam" id="PF07362">
    <property type="entry name" value="CcdA"/>
    <property type="match status" value="1"/>
</dbReference>
<organism evidence="2 3">
    <name type="scientific">Halioxenophilus aromaticivorans</name>
    <dbReference type="NCBI Taxonomy" id="1306992"/>
    <lineage>
        <taxon>Bacteria</taxon>
        <taxon>Pseudomonadati</taxon>
        <taxon>Pseudomonadota</taxon>
        <taxon>Gammaproteobacteria</taxon>
        <taxon>Alteromonadales</taxon>
        <taxon>Alteromonadaceae</taxon>
        <taxon>Halioxenophilus</taxon>
    </lineage>
</organism>
<proteinExistence type="predicted"/>
<evidence type="ECO:0000313" key="3">
    <source>
        <dbReference type="Proteomes" id="UP001409585"/>
    </source>
</evidence>
<evidence type="ECO:0008006" key="4">
    <source>
        <dbReference type="Google" id="ProtNLM"/>
    </source>
</evidence>
<accession>A0AAV3U297</accession>
<protein>
    <recommendedName>
        <fullName evidence="4">Acetoacetyl-CoA synthase</fullName>
    </recommendedName>
</protein>
<comment type="caution">
    <text evidence="2">The sequence shown here is derived from an EMBL/GenBank/DDBJ whole genome shotgun (WGS) entry which is preliminary data.</text>
</comment>
<gene>
    <name evidence="2" type="ORF">GCM10025791_20500</name>
</gene>
<evidence type="ECO:0000313" key="2">
    <source>
        <dbReference type="EMBL" id="GAA4941964.1"/>
    </source>
</evidence>
<dbReference type="Proteomes" id="UP001409585">
    <property type="component" value="Unassembled WGS sequence"/>
</dbReference>
<keyword evidence="1" id="KW-1277">Toxin-antitoxin system</keyword>
<sequence length="102" mass="11601">MIDAYTPCAFLTSKYVDRGKIMQQLYNSQATKKPTNVSINSDLLSKAKALKINLSATLESALIELVSKKQRELWREENRDTIASYNQLVEEHGAFSDDLRSF</sequence>